<accession>A0AA89BQ28</accession>
<feature type="compositionally biased region" description="Basic and acidic residues" evidence="1">
    <location>
        <begin position="141"/>
        <end position="163"/>
    </location>
</feature>
<protein>
    <submittedName>
        <fullName evidence="2">Uncharacterized protein</fullName>
    </submittedName>
</protein>
<sequence length="233" mass="26420">MESITKEDDDESLVKGVDNLKIINERPIPMGSQEFQKAILECDLSRGSSRGSSVESSDDEQFRQRSHTIDTTYGRHRAHSVSFASNLVSTKPIKHSSHEEMHPKGILRHHHEHLDFFKEETRPARRNTLDNTYRVNKKFFTRPEKSSGSDEKNSKGSDKKHSSSSETHVNSSEKEVYSSSGKSHHPNHFKNGSSPRRSSQIQGKSLSPRPHIEDDRVRSKSPNKVKLSQGVHS</sequence>
<evidence type="ECO:0000256" key="1">
    <source>
        <dbReference type="SAM" id="MobiDB-lite"/>
    </source>
</evidence>
<dbReference type="EMBL" id="VSWD01000010">
    <property type="protein sequence ID" value="KAK3091150.1"/>
    <property type="molecule type" value="Genomic_DNA"/>
</dbReference>
<keyword evidence="3" id="KW-1185">Reference proteome</keyword>
<evidence type="ECO:0000313" key="2">
    <source>
        <dbReference type="EMBL" id="KAK3091150.1"/>
    </source>
</evidence>
<dbReference type="AlphaFoldDB" id="A0AA89BQ28"/>
<feature type="region of interest" description="Disordered" evidence="1">
    <location>
        <begin position="127"/>
        <end position="233"/>
    </location>
</feature>
<dbReference type="Proteomes" id="UP001186944">
    <property type="component" value="Unassembled WGS sequence"/>
</dbReference>
<evidence type="ECO:0000313" key="3">
    <source>
        <dbReference type="Proteomes" id="UP001186944"/>
    </source>
</evidence>
<proteinExistence type="predicted"/>
<gene>
    <name evidence="2" type="ORF">FSP39_017520</name>
</gene>
<comment type="caution">
    <text evidence="2">The sequence shown here is derived from an EMBL/GenBank/DDBJ whole genome shotgun (WGS) entry which is preliminary data.</text>
</comment>
<name>A0AA89BQ28_PINIB</name>
<reference evidence="2" key="1">
    <citation type="submission" date="2019-08" db="EMBL/GenBank/DDBJ databases">
        <title>The improved chromosome-level genome for the pearl oyster Pinctada fucata martensii using PacBio sequencing and Hi-C.</title>
        <authorList>
            <person name="Zheng Z."/>
        </authorList>
    </citation>
    <scope>NUCLEOTIDE SEQUENCE</scope>
    <source>
        <strain evidence="2">ZZ-2019</strain>
        <tissue evidence="2">Adductor muscle</tissue>
    </source>
</reference>
<feature type="compositionally biased region" description="Polar residues" evidence="1">
    <location>
        <begin position="190"/>
        <end position="205"/>
    </location>
</feature>
<organism evidence="2 3">
    <name type="scientific">Pinctada imbricata</name>
    <name type="common">Atlantic pearl-oyster</name>
    <name type="synonym">Pinctada martensii</name>
    <dbReference type="NCBI Taxonomy" id="66713"/>
    <lineage>
        <taxon>Eukaryota</taxon>
        <taxon>Metazoa</taxon>
        <taxon>Spiralia</taxon>
        <taxon>Lophotrochozoa</taxon>
        <taxon>Mollusca</taxon>
        <taxon>Bivalvia</taxon>
        <taxon>Autobranchia</taxon>
        <taxon>Pteriomorphia</taxon>
        <taxon>Pterioida</taxon>
        <taxon>Pterioidea</taxon>
        <taxon>Pteriidae</taxon>
        <taxon>Pinctada</taxon>
    </lineage>
</organism>